<feature type="non-terminal residue" evidence="1">
    <location>
        <position position="591"/>
    </location>
</feature>
<sequence length="591" mass="66170">MSASISVILATRRPSWTRVFRDMRPGDFYSHSMACKLILDHGPALKSWLSITLWDQPYTTKRPNHGTNYESTFPDLSEQDSYGLDALFAFGPEQQFFGPGGEGCETAPSESEEITNQQGNLFFDQTSGLGLLESTTTHQQDDGQGQSHQLQQHFSSDHDMQLIHRKAAVAHQDRSILSVGGRQPRTTGVLGGPIRSHPYQRGVTAAAVGHNQQITGSIGGSAEPGLGVAIALPTRQGPLLNTSLPIGGSSPSLSLPTQPLRHSLRSILKGDRRPPRKTAHKVKLAVPGIPDDVEECDAVRVARQKSAAIEDHGGLWHRVLENSWEYVTGVVHFTDPNISEAKLDVLCREALKWAVQTVRELEANEGRSFDDDIFIISILRSARAFLFDHLPNAFRKHIMKTGGPGILYSYIDPAQQQTTEIEDIIHLETSWETELGYRYFHEHIFNSSDPSHPTILLFGNNCLQSAFDEVIRHKTDGSGAAKVIRYFDGTTWVIPATLDNSTLAYTLTLKWIVMYEWKSGNRKVSNTMTEYFREKLYMPIFKKILQFLDYIDTLPDNDERKIALNNFRKFQFSTVLSGNSCTSIVYYSLVF</sequence>
<name>A0ACB8AXH4_9AGAM</name>
<organism evidence="1 2">
    <name type="scientific">Leucogyrophana mollusca</name>
    <dbReference type="NCBI Taxonomy" id="85980"/>
    <lineage>
        <taxon>Eukaryota</taxon>
        <taxon>Fungi</taxon>
        <taxon>Dikarya</taxon>
        <taxon>Basidiomycota</taxon>
        <taxon>Agaricomycotina</taxon>
        <taxon>Agaricomycetes</taxon>
        <taxon>Agaricomycetidae</taxon>
        <taxon>Boletales</taxon>
        <taxon>Boletales incertae sedis</taxon>
        <taxon>Leucogyrophana</taxon>
    </lineage>
</organism>
<comment type="caution">
    <text evidence="1">The sequence shown here is derived from an EMBL/GenBank/DDBJ whole genome shotgun (WGS) entry which is preliminary data.</text>
</comment>
<evidence type="ECO:0000313" key="1">
    <source>
        <dbReference type="EMBL" id="KAH7917263.1"/>
    </source>
</evidence>
<dbReference type="EMBL" id="MU267154">
    <property type="protein sequence ID" value="KAH7917263.1"/>
    <property type="molecule type" value="Genomic_DNA"/>
</dbReference>
<protein>
    <submittedName>
        <fullName evidence="1">Uncharacterized protein</fullName>
    </submittedName>
</protein>
<dbReference type="Proteomes" id="UP000790709">
    <property type="component" value="Unassembled WGS sequence"/>
</dbReference>
<reference evidence="1" key="1">
    <citation type="journal article" date="2021" name="New Phytol.">
        <title>Evolutionary innovations through gain and loss of genes in the ectomycorrhizal Boletales.</title>
        <authorList>
            <person name="Wu G."/>
            <person name="Miyauchi S."/>
            <person name="Morin E."/>
            <person name="Kuo A."/>
            <person name="Drula E."/>
            <person name="Varga T."/>
            <person name="Kohler A."/>
            <person name="Feng B."/>
            <person name="Cao Y."/>
            <person name="Lipzen A."/>
            <person name="Daum C."/>
            <person name="Hundley H."/>
            <person name="Pangilinan J."/>
            <person name="Johnson J."/>
            <person name="Barry K."/>
            <person name="LaButti K."/>
            <person name="Ng V."/>
            <person name="Ahrendt S."/>
            <person name="Min B."/>
            <person name="Choi I.G."/>
            <person name="Park H."/>
            <person name="Plett J.M."/>
            <person name="Magnuson J."/>
            <person name="Spatafora J.W."/>
            <person name="Nagy L.G."/>
            <person name="Henrissat B."/>
            <person name="Grigoriev I.V."/>
            <person name="Yang Z.L."/>
            <person name="Xu J."/>
            <person name="Martin F.M."/>
        </authorList>
    </citation>
    <scope>NUCLEOTIDE SEQUENCE</scope>
    <source>
        <strain evidence="1">KUC20120723A-06</strain>
    </source>
</reference>
<keyword evidence="2" id="KW-1185">Reference proteome</keyword>
<evidence type="ECO:0000313" key="2">
    <source>
        <dbReference type="Proteomes" id="UP000790709"/>
    </source>
</evidence>
<gene>
    <name evidence="1" type="ORF">BV22DRAFT_1052558</name>
</gene>
<accession>A0ACB8AXH4</accession>
<proteinExistence type="predicted"/>